<dbReference type="GO" id="GO:0016020">
    <property type="term" value="C:membrane"/>
    <property type="evidence" value="ECO:0007669"/>
    <property type="project" value="UniProtKB-SubCell"/>
</dbReference>
<dbReference type="Pfam" id="PF06271">
    <property type="entry name" value="RDD"/>
    <property type="match status" value="1"/>
</dbReference>
<evidence type="ECO:0000256" key="5">
    <source>
        <dbReference type="SAM" id="Phobius"/>
    </source>
</evidence>
<keyword evidence="2 5" id="KW-0812">Transmembrane</keyword>
<dbReference type="InterPro" id="IPR010432">
    <property type="entry name" value="RDD"/>
</dbReference>
<name>A0AAU7F7V8_9NEIS</name>
<reference evidence="7" key="1">
    <citation type="submission" date="2024-05" db="EMBL/GenBank/DDBJ databases">
        <authorList>
            <person name="Yang L."/>
            <person name="Pan L."/>
        </authorList>
    </citation>
    <scope>NUCLEOTIDE SEQUENCE</scope>
    <source>
        <strain evidence="7">FCG-7</strain>
    </source>
</reference>
<evidence type="ECO:0000256" key="1">
    <source>
        <dbReference type="ARBA" id="ARBA00004141"/>
    </source>
</evidence>
<dbReference type="KEGG" id="cmav:ABHF33_10895"/>
<sequence>MAQSKPSGEIEVHGTAAAWGRRLIAFVYEILLLVAVLLIAEGIFQGVAQLLLGISPEQLSSLGLARILNAVWILLVCFAYFGWSWTRGQTLAMMTWRMRIAPLADQLSWRKAAIRFAVATLFYAPLLPLWILAIYQPQAKIWAWLGTAWFFLPWVLAWFDADKQLLQDRIAKTRIVNSPKK</sequence>
<evidence type="ECO:0000256" key="2">
    <source>
        <dbReference type="ARBA" id="ARBA00022692"/>
    </source>
</evidence>
<keyword evidence="3 5" id="KW-1133">Transmembrane helix</keyword>
<dbReference type="AlphaFoldDB" id="A0AAU7F7V8"/>
<comment type="subcellular location">
    <subcellularLocation>
        <location evidence="1">Membrane</location>
        <topology evidence="1">Multi-pass membrane protein</topology>
    </subcellularLocation>
</comment>
<gene>
    <name evidence="7" type="ORF">ABHF33_10895</name>
</gene>
<feature type="transmembrane region" description="Helical" evidence="5">
    <location>
        <begin position="23"/>
        <end position="44"/>
    </location>
</feature>
<keyword evidence="4 5" id="KW-0472">Membrane</keyword>
<feature type="transmembrane region" description="Helical" evidence="5">
    <location>
        <begin position="64"/>
        <end position="83"/>
    </location>
</feature>
<feature type="domain" description="RDD" evidence="6">
    <location>
        <begin position="17"/>
        <end position="172"/>
    </location>
</feature>
<dbReference type="RefSeq" id="WP_348943994.1">
    <property type="nucleotide sequence ID" value="NZ_CP157355.1"/>
</dbReference>
<protein>
    <submittedName>
        <fullName evidence="7">RDD family protein</fullName>
    </submittedName>
</protein>
<accession>A0AAU7F7V8</accession>
<organism evidence="7">
    <name type="scientific">Chitinibacter mangrovi</name>
    <dbReference type="NCBI Taxonomy" id="3153927"/>
    <lineage>
        <taxon>Bacteria</taxon>
        <taxon>Pseudomonadati</taxon>
        <taxon>Pseudomonadota</taxon>
        <taxon>Betaproteobacteria</taxon>
        <taxon>Neisseriales</taxon>
        <taxon>Chitinibacteraceae</taxon>
        <taxon>Chitinibacter</taxon>
    </lineage>
</organism>
<evidence type="ECO:0000313" key="7">
    <source>
        <dbReference type="EMBL" id="XBL99578.1"/>
    </source>
</evidence>
<evidence type="ECO:0000259" key="6">
    <source>
        <dbReference type="Pfam" id="PF06271"/>
    </source>
</evidence>
<evidence type="ECO:0000256" key="3">
    <source>
        <dbReference type="ARBA" id="ARBA00022989"/>
    </source>
</evidence>
<evidence type="ECO:0000256" key="4">
    <source>
        <dbReference type="ARBA" id="ARBA00023136"/>
    </source>
</evidence>
<proteinExistence type="predicted"/>
<feature type="transmembrane region" description="Helical" evidence="5">
    <location>
        <begin position="116"/>
        <end position="135"/>
    </location>
</feature>
<feature type="transmembrane region" description="Helical" evidence="5">
    <location>
        <begin position="141"/>
        <end position="159"/>
    </location>
</feature>
<dbReference type="EMBL" id="CP157355">
    <property type="protein sequence ID" value="XBL99578.1"/>
    <property type="molecule type" value="Genomic_DNA"/>
</dbReference>